<evidence type="ECO:0000256" key="2">
    <source>
        <dbReference type="ARBA" id="ARBA00010260"/>
    </source>
</evidence>
<dbReference type="PANTHER" id="PTHR10822">
    <property type="entry name" value="GLYPICAN"/>
    <property type="match status" value="1"/>
</dbReference>
<dbReference type="Pfam" id="PF01153">
    <property type="entry name" value="Glypican"/>
    <property type="match status" value="1"/>
</dbReference>
<reference evidence="15" key="1">
    <citation type="submission" date="2020-03" db="EMBL/GenBank/DDBJ databases">
        <title>Transcriptomic Profiling of the Digestive Tract of the Rat Flea, Xenopsylla cheopis, Following Blood Feeding and Infection with Yersinia pestis.</title>
        <authorList>
            <person name="Bland D.M."/>
            <person name="Martens C.A."/>
            <person name="Virtaneva K."/>
            <person name="Kanakabandi K."/>
            <person name="Long D."/>
            <person name="Rosenke R."/>
            <person name="Saturday G.A."/>
            <person name="Hoyt F.H."/>
            <person name="Bruno D.P."/>
            <person name="Ribeiro J.M.C."/>
            <person name="Hinnebusch J."/>
        </authorList>
    </citation>
    <scope>NUCLEOTIDE SEQUENCE</scope>
</reference>
<keyword evidence="3" id="KW-1003">Cell membrane</keyword>
<sequence>MIICKFLVISVCISFVLSANLYNSDRTEECDKTAALLHAMHIVPDKENNSKGALCESVCCSPSTEEILLRRTADDYVGLLKHNSGVLQGLLDSTAATLKEHILTVIGQSENRTLALLDTVYRRPPRLGHPPVTALYDSIRKHISSFNNAEVKEISDVTTIPASTSHPLDKAVRQFFERLFPLAYHHIAHFGLTDFTEEYKQCLMENYDEIQPFSDAAKRLSSSLRRSLQATRLLLHALVEGRNILQDIDETLSVEQDKECLKAMTKMTYCSKCNGLKASRPCAGFCLNVLRGCLAARVDGLDAPWNSYLEALQSLASAARAREPEELHMERVLGDLDNKVSQAIMSAMEAGPELKTRVRKVCGHSIVLEEEATSQAATGSGEITTVSPQQMYVKQMPLSSPAPPPPPPDAELLQSLAAAHESRALYARIADTLCRDEAYAETSDGSKHHCWNGQGISEYTQTVVDASATAQRYNPEFGIRQVQDDPQYPKIARLADRLRRVTSDALSGLRNEGAFGAGSLGGNPGDLAMADMAPDGSGSGRGDSEYDEVFEEGSGSGDGSDEHSNGSVKINEVTPTHPNDVLSVAGSSHIVPTLCVTLMAWMLAVNVHHVR</sequence>
<keyword evidence="7 12" id="KW-0472">Membrane</keyword>
<comment type="function">
    <text evidence="12">Cell surface proteoglycan.</text>
</comment>
<evidence type="ECO:0000256" key="8">
    <source>
        <dbReference type="ARBA" id="ARBA00023180"/>
    </source>
</evidence>
<dbReference type="GO" id="GO:1905475">
    <property type="term" value="P:regulation of protein localization to membrane"/>
    <property type="evidence" value="ECO:0007669"/>
    <property type="project" value="TreeGrafter"/>
</dbReference>
<evidence type="ECO:0000256" key="7">
    <source>
        <dbReference type="ARBA" id="ARBA00023136"/>
    </source>
</evidence>
<keyword evidence="4 12" id="KW-0336">GPI-anchor</keyword>
<evidence type="ECO:0000256" key="10">
    <source>
        <dbReference type="ARBA" id="ARBA00023288"/>
    </source>
</evidence>
<dbReference type="PROSITE" id="PS01207">
    <property type="entry name" value="GLYPICAN"/>
    <property type="match status" value="1"/>
</dbReference>
<comment type="subcellular location">
    <subcellularLocation>
        <location evidence="1 12">Cell membrane</location>
        <topology evidence="1 12">Lipid-anchor</topology>
        <topology evidence="1 12">GPI-anchor</topology>
    </subcellularLocation>
</comment>
<evidence type="ECO:0000256" key="11">
    <source>
        <dbReference type="RuleBase" id="RU003518"/>
    </source>
</evidence>
<evidence type="ECO:0000256" key="9">
    <source>
        <dbReference type="ARBA" id="ARBA00023207"/>
    </source>
</evidence>
<feature type="signal peptide" evidence="14">
    <location>
        <begin position="1"/>
        <end position="18"/>
    </location>
</feature>
<evidence type="ECO:0000313" key="15">
    <source>
        <dbReference type="EMBL" id="NOV47088.1"/>
    </source>
</evidence>
<dbReference type="GO" id="GO:0009986">
    <property type="term" value="C:cell surface"/>
    <property type="evidence" value="ECO:0007669"/>
    <property type="project" value="TreeGrafter"/>
</dbReference>
<proteinExistence type="inferred from homology"/>
<accession>A0A6M2DPX6</accession>
<dbReference type="GO" id="GO:0090263">
    <property type="term" value="P:positive regulation of canonical Wnt signaling pathway"/>
    <property type="evidence" value="ECO:0007669"/>
    <property type="project" value="TreeGrafter"/>
</dbReference>
<evidence type="ECO:0000256" key="5">
    <source>
        <dbReference type="ARBA" id="ARBA00022729"/>
    </source>
</evidence>
<dbReference type="GO" id="GO:0016477">
    <property type="term" value="P:cell migration"/>
    <property type="evidence" value="ECO:0007669"/>
    <property type="project" value="TreeGrafter"/>
</dbReference>
<comment type="similarity">
    <text evidence="2 11">Belongs to the glypican family.</text>
</comment>
<dbReference type="GO" id="GO:0005886">
    <property type="term" value="C:plasma membrane"/>
    <property type="evidence" value="ECO:0007669"/>
    <property type="project" value="UniProtKB-SubCell"/>
</dbReference>
<keyword evidence="8" id="KW-0325">Glycoprotein</keyword>
<evidence type="ECO:0000256" key="1">
    <source>
        <dbReference type="ARBA" id="ARBA00004609"/>
    </source>
</evidence>
<evidence type="ECO:0000256" key="14">
    <source>
        <dbReference type="SAM" id="SignalP"/>
    </source>
</evidence>
<dbReference type="InterPro" id="IPR001863">
    <property type="entry name" value="Glypican"/>
</dbReference>
<dbReference type="EMBL" id="GIIL01003362">
    <property type="protein sequence ID" value="NOV47088.1"/>
    <property type="molecule type" value="Transcribed_RNA"/>
</dbReference>
<organism evidence="15">
    <name type="scientific">Xenopsylla cheopis</name>
    <name type="common">Oriental rat flea</name>
    <name type="synonym">Pulex cheopis</name>
    <dbReference type="NCBI Taxonomy" id="163159"/>
    <lineage>
        <taxon>Eukaryota</taxon>
        <taxon>Metazoa</taxon>
        <taxon>Ecdysozoa</taxon>
        <taxon>Arthropoda</taxon>
        <taxon>Hexapoda</taxon>
        <taxon>Insecta</taxon>
        <taxon>Pterygota</taxon>
        <taxon>Neoptera</taxon>
        <taxon>Endopterygota</taxon>
        <taxon>Siphonaptera</taxon>
        <taxon>Pulicidae</taxon>
        <taxon>Xenopsyllinae</taxon>
        <taxon>Xenopsylla</taxon>
    </lineage>
</organism>
<evidence type="ECO:0000256" key="3">
    <source>
        <dbReference type="ARBA" id="ARBA00022475"/>
    </source>
</evidence>
<keyword evidence="6 12" id="KW-0654">Proteoglycan</keyword>
<evidence type="ECO:0000256" key="4">
    <source>
        <dbReference type="ARBA" id="ARBA00022622"/>
    </source>
</evidence>
<feature type="chain" id="PRO_5026810826" evidence="14">
    <location>
        <begin position="19"/>
        <end position="611"/>
    </location>
</feature>
<dbReference type="AlphaFoldDB" id="A0A6M2DPX6"/>
<keyword evidence="9 12" id="KW-0357">Heparan sulfate</keyword>
<keyword evidence="5 14" id="KW-0732">Signal</keyword>
<dbReference type="PANTHER" id="PTHR10822:SF29">
    <property type="entry name" value="DIVISION ABNORMALLY DELAYED PROTEIN"/>
    <property type="match status" value="1"/>
</dbReference>
<feature type="region of interest" description="Disordered" evidence="13">
    <location>
        <begin position="526"/>
        <end position="574"/>
    </location>
</feature>
<keyword evidence="10 12" id="KW-0449">Lipoprotein</keyword>
<evidence type="ECO:0000256" key="6">
    <source>
        <dbReference type="ARBA" id="ARBA00022974"/>
    </source>
</evidence>
<evidence type="ECO:0000256" key="12">
    <source>
        <dbReference type="RuleBase" id="RU003519"/>
    </source>
</evidence>
<name>A0A6M2DPX6_XENCH</name>
<protein>
    <submittedName>
        <fullName evidence="15">Putative heparin sulfate cell surface proteoglycan</fullName>
    </submittedName>
</protein>
<dbReference type="GO" id="GO:0098552">
    <property type="term" value="C:side of membrane"/>
    <property type="evidence" value="ECO:0007669"/>
    <property type="project" value="UniProtKB-KW"/>
</dbReference>
<dbReference type="GO" id="GO:0005576">
    <property type="term" value="C:extracellular region"/>
    <property type="evidence" value="ECO:0007669"/>
    <property type="project" value="TreeGrafter"/>
</dbReference>
<dbReference type="InterPro" id="IPR019803">
    <property type="entry name" value="Glypican_CS"/>
</dbReference>
<evidence type="ECO:0000256" key="13">
    <source>
        <dbReference type="SAM" id="MobiDB-lite"/>
    </source>
</evidence>